<reference evidence="1 2" key="1">
    <citation type="submission" date="2018-05" db="EMBL/GenBank/DDBJ databases">
        <title>Description of Sphingomonas pokkalii sp nov, isolated from the rhizosphere of saline tolerant pokkali rice and its draft genome analysis.</title>
        <authorList>
            <person name="Menon R."/>
            <person name="Kumari S."/>
            <person name="Rameshkumar N."/>
        </authorList>
    </citation>
    <scope>NUCLEOTIDE SEQUENCE [LARGE SCALE GENOMIC DNA]</scope>
    <source>
        <strain evidence="1 2">L3B27</strain>
    </source>
</reference>
<dbReference type="EMBL" id="QENQ01000001">
    <property type="protein sequence ID" value="PVX31024.1"/>
    <property type="molecule type" value="Genomic_DNA"/>
</dbReference>
<evidence type="ECO:0000313" key="1">
    <source>
        <dbReference type="EMBL" id="PVX31024.1"/>
    </source>
</evidence>
<evidence type="ECO:0000313" key="2">
    <source>
        <dbReference type="Proteomes" id="UP000245890"/>
    </source>
</evidence>
<protein>
    <submittedName>
        <fullName evidence="1">DUF2332 domain-containing protein</fullName>
    </submittedName>
</protein>
<name>A0A2U0SI57_9SPHN</name>
<dbReference type="OrthoDB" id="7666987at2"/>
<sequence length="347" mass="37700">MNMVMPRTGLNELSRMARVVRGLGSPFVAQVLEAGQRQLWRGPESEAAILGWRGDAAAAALAMRFNAALHFLARRGAPVSLAALYRAGNGDFDGAVGEALETEDTLIADFLRRTPQTNEVGRSGAIVAALMQVRRQFGLPFELLEIGSSCGLNLNLGRYGFDLGGVLAGDRHSPVQVVPDWQGLAPLPAPLEVVGARGVDLNPLDANDPATCERLMAYIFADQPQRLHRLEQAIGMARRHPPTLERGDASVWLAQALAAPQPAGVCRVVMHSMVLQYLPSQDRAQVIAMIQDAGRSATPDRPLAWVGFEWTETRSEVQLAVSWFPGQSERRILAVCHPYGNSVDWRG</sequence>
<comment type="caution">
    <text evidence="1">The sequence shown here is derived from an EMBL/GenBank/DDBJ whole genome shotgun (WGS) entry which is preliminary data.</text>
</comment>
<dbReference type="Pfam" id="PF10094">
    <property type="entry name" value="DUF2332"/>
    <property type="match status" value="1"/>
</dbReference>
<proteinExistence type="predicted"/>
<dbReference type="PIRSF" id="PIRSF012608">
    <property type="entry name" value="UCP012608"/>
    <property type="match status" value="1"/>
</dbReference>
<dbReference type="AlphaFoldDB" id="A0A2U0SI57"/>
<dbReference type="Proteomes" id="UP000245890">
    <property type="component" value="Unassembled WGS sequence"/>
</dbReference>
<dbReference type="InterPro" id="IPR011200">
    <property type="entry name" value="UCP012608"/>
</dbReference>
<organism evidence="1 2">
    <name type="scientific">Sphingomonas pokkalii</name>
    <dbReference type="NCBI Taxonomy" id="2175090"/>
    <lineage>
        <taxon>Bacteria</taxon>
        <taxon>Pseudomonadati</taxon>
        <taxon>Pseudomonadota</taxon>
        <taxon>Alphaproteobacteria</taxon>
        <taxon>Sphingomonadales</taxon>
        <taxon>Sphingomonadaceae</taxon>
        <taxon>Sphingomonas</taxon>
    </lineage>
</organism>
<keyword evidence="2" id="KW-1185">Reference proteome</keyword>
<gene>
    <name evidence="1" type="ORF">DD559_18200</name>
</gene>
<accession>A0A2U0SI57</accession>